<dbReference type="Pfam" id="PF07995">
    <property type="entry name" value="GSDH"/>
    <property type="match status" value="1"/>
</dbReference>
<dbReference type="Proteomes" id="UP000001880">
    <property type="component" value="Chromosome"/>
</dbReference>
<dbReference type="Gene3D" id="2.120.10.30">
    <property type="entry name" value="TolB, C-terminal domain"/>
    <property type="match status" value="1"/>
</dbReference>
<feature type="chain" id="PRO_5003011352" evidence="2">
    <location>
        <begin position="27"/>
        <end position="460"/>
    </location>
</feature>
<evidence type="ECO:0000313" key="5">
    <source>
        <dbReference type="Proteomes" id="UP000001880"/>
    </source>
</evidence>
<name>D0LH88_HALO1</name>
<sequence>MQFQSLRPLLASALAGALALTGAACGDDGGGGSNDAGSDRDAGAIDAPADDGGGGDGGGSVIDAAPLPDAFVAECDPASGTALTTEIVADGDDGIQAPIFVGAPANDRRLFIVEKCGAIKILDDGVVLETPFLDIGFNAKDPEHQRVDCSQNEEGLLGLAFHPQFASNGRFYVNYTEPAANTVIAEYRVSADDPNLADLSEKRIILVDQPEINHNAGMLAFGPDGYLYIGTGDGGGGGDPDDNGQDATTLLGGMLRLDVDGGDPYAIPSDNPFADSANGEEDPRPELWAIGLRNPWRYSFDRDTGDLYIGDVGQRDWEEVNVLAAGSGSGVNFGWNTFEGTHCYPPEVDDCDPTGMTMPVAEYAHGRAGGNPDDESITGGYVYRGACIPDIDGWYFYADYNSAIIRKFVLDGDEAVDPAPGVEYDFGGSIVSFGEDSTGEMYVVDITTPAIRKIVPAPAQ</sequence>
<dbReference type="PANTHER" id="PTHR19328:SF75">
    <property type="entry name" value="ALDOSE SUGAR DEHYDROGENASE YLII"/>
    <property type="match status" value="1"/>
</dbReference>
<evidence type="ECO:0000256" key="1">
    <source>
        <dbReference type="SAM" id="MobiDB-lite"/>
    </source>
</evidence>
<dbReference type="RefSeq" id="WP_012830825.1">
    <property type="nucleotide sequence ID" value="NC_013440.1"/>
</dbReference>
<protein>
    <submittedName>
        <fullName evidence="4">Glucose/sorbosone dehydrogenase-like protein</fullName>
    </submittedName>
</protein>
<gene>
    <name evidence="4" type="ordered locus">Hoch_5756</name>
</gene>
<feature type="region of interest" description="Disordered" evidence="1">
    <location>
        <begin position="29"/>
        <end position="60"/>
    </location>
</feature>
<dbReference type="PANTHER" id="PTHR19328">
    <property type="entry name" value="HEDGEHOG-INTERACTING PROTEIN"/>
    <property type="match status" value="1"/>
</dbReference>
<proteinExistence type="predicted"/>
<feature type="signal peptide" evidence="2">
    <location>
        <begin position="1"/>
        <end position="26"/>
    </location>
</feature>
<dbReference type="STRING" id="502025.Hoch_5756"/>
<feature type="compositionally biased region" description="Gly residues" evidence="1">
    <location>
        <begin position="51"/>
        <end position="60"/>
    </location>
</feature>
<accession>D0LH88</accession>
<dbReference type="eggNOG" id="COG2133">
    <property type="taxonomic scope" value="Bacteria"/>
</dbReference>
<dbReference type="KEGG" id="hoh:Hoch_5756"/>
<reference evidence="4 5" key="1">
    <citation type="journal article" date="2010" name="Stand. Genomic Sci.">
        <title>Complete genome sequence of Haliangium ochraceum type strain (SMP-2).</title>
        <authorList>
            <consortium name="US DOE Joint Genome Institute (JGI-PGF)"/>
            <person name="Ivanova N."/>
            <person name="Daum C."/>
            <person name="Lang E."/>
            <person name="Abt B."/>
            <person name="Kopitz M."/>
            <person name="Saunders E."/>
            <person name="Lapidus A."/>
            <person name="Lucas S."/>
            <person name="Glavina Del Rio T."/>
            <person name="Nolan M."/>
            <person name="Tice H."/>
            <person name="Copeland A."/>
            <person name="Cheng J.F."/>
            <person name="Chen F."/>
            <person name="Bruce D."/>
            <person name="Goodwin L."/>
            <person name="Pitluck S."/>
            <person name="Mavromatis K."/>
            <person name="Pati A."/>
            <person name="Mikhailova N."/>
            <person name="Chen A."/>
            <person name="Palaniappan K."/>
            <person name="Land M."/>
            <person name="Hauser L."/>
            <person name="Chang Y.J."/>
            <person name="Jeffries C.D."/>
            <person name="Detter J.C."/>
            <person name="Brettin T."/>
            <person name="Rohde M."/>
            <person name="Goker M."/>
            <person name="Bristow J."/>
            <person name="Markowitz V."/>
            <person name="Eisen J.A."/>
            <person name="Hugenholtz P."/>
            <person name="Kyrpides N.C."/>
            <person name="Klenk H.P."/>
        </authorList>
    </citation>
    <scope>NUCLEOTIDE SEQUENCE [LARGE SCALE GENOMIC DNA]</scope>
    <source>
        <strain evidence="5">DSM 14365 / CIP 107738 / JCM 11303 / AJ 13395 / SMP-2</strain>
    </source>
</reference>
<evidence type="ECO:0000259" key="3">
    <source>
        <dbReference type="Pfam" id="PF07995"/>
    </source>
</evidence>
<keyword evidence="5" id="KW-1185">Reference proteome</keyword>
<dbReference type="AlphaFoldDB" id="D0LH88"/>
<dbReference type="InterPro" id="IPR012938">
    <property type="entry name" value="Glc/Sorbosone_DH"/>
</dbReference>
<keyword evidence="2" id="KW-0732">Signal</keyword>
<dbReference type="InterPro" id="IPR011041">
    <property type="entry name" value="Quinoprot_gluc/sorb_DH_b-prop"/>
</dbReference>
<dbReference type="PROSITE" id="PS51257">
    <property type="entry name" value="PROKAR_LIPOPROTEIN"/>
    <property type="match status" value="1"/>
</dbReference>
<dbReference type="OrthoDB" id="9770043at2"/>
<dbReference type="HOGENOM" id="CLU_012344_3_0_7"/>
<dbReference type="InterPro" id="IPR011042">
    <property type="entry name" value="6-blade_b-propeller_TolB-like"/>
</dbReference>
<evidence type="ECO:0000256" key="2">
    <source>
        <dbReference type="SAM" id="SignalP"/>
    </source>
</evidence>
<feature type="domain" description="Glucose/Sorbosone dehydrogenase" evidence="3">
    <location>
        <begin position="105"/>
        <end position="444"/>
    </location>
</feature>
<dbReference type="EMBL" id="CP001804">
    <property type="protein sequence ID" value="ACY18233.1"/>
    <property type="molecule type" value="Genomic_DNA"/>
</dbReference>
<evidence type="ECO:0000313" key="4">
    <source>
        <dbReference type="EMBL" id="ACY18233.1"/>
    </source>
</evidence>
<organism evidence="4 5">
    <name type="scientific">Haliangium ochraceum (strain DSM 14365 / JCM 11303 / SMP-2)</name>
    <dbReference type="NCBI Taxonomy" id="502025"/>
    <lineage>
        <taxon>Bacteria</taxon>
        <taxon>Pseudomonadati</taxon>
        <taxon>Myxococcota</taxon>
        <taxon>Polyangia</taxon>
        <taxon>Haliangiales</taxon>
        <taxon>Kofleriaceae</taxon>
        <taxon>Haliangium</taxon>
    </lineage>
</organism>
<dbReference type="SUPFAM" id="SSF50952">
    <property type="entry name" value="Soluble quinoprotein glucose dehydrogenase"/>
    <property type="match status" value="1"/>
</dbReference>